<accession>A0A6J4I1L8</accession>
<reference evidence="2" key="1">
    <citation type="submission" date="2020-02" db="EMBL/GenBank/DDBJ databases">
        <authorList>
            <person name="Meier V. D."/>
        </authorList>
    </citation>
    <scope>NUCLEOTIDE SEQUENCE</scope>
    <source>
        <strain evidence="2">AVDCRST_MAG52</strain>
    </source>
</reference>
<organism evidence="2">
    <name type="scientific">uncultured Blastococcus sp</name>
    <dbReference type="NCBI Taxonomy" id="217144"/>
    <lineage>
        <taxon>Bacteria</taxon>
        <taxon>Bacillati</taxon>
        <taxon>Actinomycetota</taxon>
        <taxon>Actinomycetes</taxon>
        <taxon>Geodermatophilales</taxon>
        <taxon>Geodermatophilaceae</taxon>
        <taxon>Blastococcus</taxon>
        <taxon>environmental samples</taxon>
    </lineage>
</organism>
<name>A0A6J4I1L8_9ACTN</name>
<dbReference type="EMBL" id="CADCTN010000100">
    <property type="protein sequence ID" value="CAA9239015.1"/>
    <property type="molecule type" value="Genomic_DNA"/>
</dbReference>
<protein>
    <submittedName>
        <fullName evidence="2">Uncharacterized protein</fullName>
    </submittedName>
</protein>
<dbReference type="AlphaFoldDB" id="A0A6J4I1L8"/>
<keyword evidence="1" id="KW-0472">Membrane</keyword>
<feature type="transmembrane region" description="Helical" evidence="1">
    <location>
        <begin position="29"/>
        <end position="46"/>
    </location>
</feature>
<keyword evidence="1" id="KW-1133">Transmembrane helix</keyword>
<sequence length="56" mass="6075">MLRLLGLLLVIWLVITVVGAVVKGLFWLAVVGALFFVVTAAIGWTKRDDKALPPGR</sequence>
<gene>
    <name evidence="2" type="ORF">AVDCRST_MAG52-1483</name>
</gene>
<evidence type="ECO:0000313" key="2">
    <source>
        <dbReference type="EMBL" id="CAA9239015.1"/>
    </source>
</evidence>
<proteinExistence type="predicted"/>
<keyword evidence="1" id="KW-0812">Transmembrane</keyword>
<evidence type="ECO:0000256" key="1">
    <source>
        <dbReference type="SAM" id="Phobius"/>
    </source>
</evidence>